<evidence type="ECO:0000259" key="14">
    <source>
        <dbReference type="Pfam" id="PF00306"/>
    </source>
</evidence>
<dbReference type="PROSITE" id="PS00152">
    <property type="entry name" value="ATPASE_ALPHA_BETA"/>
    <property type="match status" value="1"/>
</dbReference>
<dbReference type="Gene3D" id="2.40.30.20">
    <property type="match status" value="1"/>
</dbReference>
<evidence type="ECO:0000256" key="11">
    <source>
        <dbReference type="RuleBase" id="RU000339"/>
    </source>
</evidence>
<dbReference type="SUPFAM" id="SSF47917">
    <property type="entry name" value="C-terminal domain of alpha and beta subunits of F1 ATP synthase"/>
    <property type="match status" value="1"/>
</dbReference>
<proteinExistence type="inferred from homology"/>
<dbReference type="Gene3D" id="1.20.150.20">
    <property type="entry name" value="ATP synthase alpha/beta chain, C-terminal domain"/>
    <property type="match status" value="1"/>
</dbReference>
<dbReference type="InterPro" id="IPR005294">
    <property type="entry name" value="ATP_synth_F1_asu"/>
</dbReference>
<organism evidence="16 17">
    <name type="scientific">Hydra vulgaris</name>
    <name type="common">Hydra</name>
    <name type="synonym">Hydra attenuata</name>
    <dbReference type="NCBI Taxonomy" id="6087"/>
    <lineage>
        <taxon>Eukaryota</taxon>
        <taxon>Metazoa</taxon>
        <taxon>Cnidaria</taxon>
        <taxon>Hydrozoa</taxon>
        <taxon>Hydroidolina</taxon>
        <taxon>Anthoathecata</taxon>
        <taxon>Aplanulata</taxon>
        <taxon>Hydridae</taxon>
        <taxon>Hydra</taxon>
    </lineage>
</organism>
<dbReference type="GeneID" id="100197511"/>
<dbReference type="InterPro" id="IPR004100">
    <property type="entry name" value="ATPase_F1/V1/A1_a/bsu_N"/>
</dbReference>
<evidence type="ECO:0000256" key="12">
    <source>
        <dbReference type="RuleBase" id="RU003551"/>
    </source>
</evidence>
<dbReference type="InterPro" id="IPR033732">
    <property type="entry name" value="ATP_synth_F1_a_nt-bd_dom"/>
</dbReference>
<evidence type="ECO:0000256" key="2">
    <source>
        <dbReference type="ARBA" id="ARBA00008936"/>
    </source>
</evidence>
<dbReference type="PIRSF" id="PIRSF039088">
    <property type="entry name" value="F_ATPase_subunit_alpha"/>
    <property type="match status" value="1"/>
</dbReference>
<dbReference type="InterPro" id="IPR023366">
    <property type="entry name" value="ATP_synth_asu-like_sf"/>
</dbReference>
<name>A0ABM4DEV1_HYDVU</name>
<comment type="function">
    <text evidence="12">Produces ATP from ADP in the presence of a proton gradient across the membrane.</text>
</comment>
<evidence type="ECO:0000259" key="15">
    <source>
        <dbReference type="Pfam" id="PF02874"/>
    </source>
</evidence>
<dbReference type="NCBIfam" id="NF009884">
    <property type="entry name" value="PRK13343.1"/>
    <property type="match status" value="1"/>
</dbReference>
<evidence type="ECO:0000256" key="4">
    <source>
        <dbReference type="ARBA" id="ARBA00022741"/>
    </source>
</evidence>
<keyword evidence="3 11" id="KW-0813">Transport</keyword>
<dbReference type="RefSeq" id="XP_065672939.1">
    <property type="nucleotide sequence ID" value="XM_065816867.1"/>
</dbReference>
<feature type="domain" description="ATPase F1/V1/A1 complex alpha/beta subunit nucleotide-binding" evidence="13">
    <location>
        <begin position="185"/>
        <end position="408"/>
    </location>
</feature>
<dbReference type="InterPro" id="IPR000793">
    <property type="entry name" value="ATP_synth_asu_C"/>
</dbReference>
<keyword evidence="4 12" id="KW-0547">Nucleotide-binding</keyword>
<dbReference type="Proteomes" id="UP001652625">
    <property type="component" value="Chromosome 13"/>
</dbReference>
<feature type="domain" description="ATPase F1/V1/A1 complex alpha/beta subunit N-terminal" evidence="15">
    <location>
        <begin position="62"/>
        <end position="128"/>
    </location>
</feature>
<dbReference type="SUPFAM" id="SSF50615">
    <property type="entry name" value="N-terminal domain of alpha and beta subunits of F1 ATP synthase"/>
    <property type="match status" value="1"/>
</dbReference>
<dbReference type="InterPro" id="IPR027417">
    <property type="entry name" value="P-loop_NTPase"/>
</dbReference>
<evidence type="ECO:0000256" key="3">
    <source>
        <dbReference type="ARBA" id="ARBA00022448"/>
    </source>
</evidence>
<keyword evidence="10 12" id="KW-0066">ATP synthesis</keyword>
<dbReference type="InterPro" id="IPR036121">
    <property type="entry name" value="ATPase_F1/V1/A1_a/bsu_N_sf"/>
</dbReference>
<evidence type="ECO:0000256" key="9">
    <source>
        <dbReference type="ARBA" id="ARBA00023196"/>
    </source>
</evidence>
<evidence type="ECO:0000259" key="13">
    <source>
        <dbReference type="Pfam" id="PF00006"/>
    </source>
</evidence>
<dbReference type="Pfam" id="PF02874">
    <property type="entry name" value="ATP-synt_ab_N"/>
    <property type="match status" value="1"/>
</dbReference>
<dbReference type="CDD" id="cd18116">
    <property type="entry name" value="ATP-synt_F1_alpha_N"/>
    <property type="match status" value="1"/>
</dbReference>
<evidence type="ECO:0000313" key="16">
    <source>
        <dbReference type="Proteomes" id="UP001652625"/>
    </source>
</evidence>
<accession>A0ABM4DEV1</accession>
<sequence length="545" mass="58786">MISARVARSLARNVSVMKQCRRSGGFLVSRCFQTTAHKPAIAEVSAILEERILKTSSKVGLEEAGKVLSVGDGIARVYGLKNVQAEEMVEFSSGLKGMALNLEADNVGVVVFGNDKLIKEGDIVKRTGAIVDVPVGEGLLGRVVDALGNPIDGQGPVDCPKRARVGVKAPGIIPRTSVKEPMLTGIKAVDSLVPIGRGQRELIIGDRQTGKTAIAIDTIINQKRFNDSNDEKKKLYCIYVAIGQKRSTVAQLVKQLSDAGAMKYTIVVSATASDAAPLQYLAPYSGCAMGEYFRDNGKHALIIYDDLSKQAVAYRQMSLLLRRPPGREAYPGDVFYLHSRLLERAAKMSEAFGGGSLTALPVIETQAGDVSAYIPTNVISITDGQIFLESELFYKGIRPAINVGLSVSRVGSAAQTKAMKQVAGSMKLELAQYREVAAFAQFGSDLDAATQALLNRGVRLTELLKQGQYVPMDIAEQVATIYAGVRGHLDKLDPSKVTSFERSFVKHVRTAHSGLLDTIRSEGKISESTEAKLKEVVVSFMQSFE</sequence>
<keyword evidence="7 11" id="KW-0406">Ion transport</keyword>
<keyword evidence="6 12" id="KW-0067">ATP-binding</keyword>
<evidence type="ECO:0000256" key="5">
    <source>
        <dbReference type="ARBA" id="ARBA00022781"/>
    </source>
</evidence>
<evidence type="ECO:0000256" key="7">
    <source>
        <dbReference type="ARBA" id="ARBA00023065"/>
    </source>
</evidence>
<comment type="subcellular location">
    <subcellularLocation>
        <location evidence="1">Membrane</location>
    </subcellularLocation>
</comment>
<protein>
    <recommendedName>
        <fullName evidence="12">ATP synthase subunit alpha</fullName>
    </recommendedName>
</protein>
<keyword evidence="5 11" id="KW-0375">Hydrogen ion transport</keyword>
<feature type="domain" description="ATP synthase alpha subunit C-terminal" evidence="14">
    <location>
        <begin position="415"/>
        <end position="539"/>
    </location>
</feature>
<evidence type="ECO:0000313" key="17">
    <source>
        <dbReference type="RefSeq" id="XP_065672939.1"/>
    </source>
</evidence>
<gene>
    <name evidence="17" type="primary">LOC100197511</name>
</gene>
<evidence type="ECO:0000256" key="8">
    <source>
        <dbReference type="ARBA" id="ARBA00023136"/>
    </source>
</evidence>
<dbReference type="PANTHER" id="PTHR48082:SF2">
    <property type="entry name" value="ATP SYNTHASE SUBUNIT ALPHA, MITOCHONDRIAL"/>
    <property type="match status" value="1"/>
</dbReference>
<dbReference type="PANTHER" id="PTHR48082">
    <property type="entry name" value="ATP SYNTHASE SUBUNIT ALPHA, MITOCHONDRIAL"/>
    <property type="match status" value="1"/>
</dbReference>
<dbReference type="Pfam" id="PF00006">
    <property type="entry name" value="ATP-synt_ab"/>
    <property type="match status" value="1"/>
</dbReference>
<evidence type="ECO:0000256" key="6">
    <source>
        <dbReference type="ARBA" id="ARBA00022840"/>
    </source>
</evidence>
<evidence type="ECO:0000256" key="10">
    <source>
        <dbReference type="ARBA" id="ARBA00023310"/>
    </source>
</evidence>
<reference evidence="17" key="1">
    <citation type="submission" date="2025-08" db="UniProtKB">
        <authorList>
            <consortium name="RefSeq"/>
        </authorList>
    </citation>
    <scope>IDENTIFICATION</scope>
</reference>
<keyword evidence="8" id="KW-0472">Membrane</keyword>
<keyword evidence="16" id="KW-1185">Reference proteome</keyword>
<dbReference type="Pfam" id="PF00306">
    <property type="entry name" value="ATP-synt_ab_C"/>
    <property type="match status" value="1"/>
</dbReference>
<dbReference type="InterPro" id="IPR020003">
    <property type="entry name" value="ATPase_a/bsu_AS"/>
</dbReference>
<keyword evidence="9 12" id="KW-0139">CF(1)</keyword>
<dbReference type="HAMAP" id="MF_01346">
    <property type="entry name" value="ATP_synth_alpha_bact"/>
    <property type="match status" value="1"/>
</dbReference>
<dbReference type="CDD" id="cd18113">
    <property type="entry name" value="ATP-synt_F1_alpha_C"/>
    <property type="match status" value="1"/>
</dbReference>
<dbReference type="InterPro" id="IPR000194">
    <property type="entry name" value="ATPase_F1/V1/A1_a/bsu_nucl-bd"/>
</dbReference>
<comment type="similarity">
    <text evidence="2 11">Belongs to the ATPase alpha/beta chains family.</text>
</comment>
<evidence type="ECO:0000256" key="1">
    <source>
        <dbReference type="ARBA" id="ARBA00004370"/>
    </source>
</evidence>
<dbReference type="CDD" id="cd01132">
    <property type="entry name" value="F1-ATPase_alpha_CD"/>
    <property type="match status" value="1"/>
</dbReference>
<dbReference type="SUPFAM" id="SSF52540">
    <property type="entry name" value="P-loop containing nucleoside triphosphate hydrolases"/>
    <property type="match status" value="1"/>
</dbReference>
<dbReference type="Gene3D" id="3.40.50.300">
    <property type="entry name" value="P-loop containing nucleotide triphosphate hydrolases"/>
    <property type="match status" value="1"/>
</dbReference>
<dbReference type="NCBIfam" id="TIGR00962">
    <property type="entry name" value="atpA"/>
    <property type="match status" value="1"/>
</dbReference>
<dbReference type="InterPro" id="IPR038376">
    <property type="entry name" value="ATP_synth_asu_C_sf"/>
</dbReference>